<name>A0A4U6T8Z7_SETVI</name>
<feature type="signal peptide" evidence="1">
    <location>
        <begin position="1"/>
        <end position="21"/>
    </location>
</feature>
<organism evidence="2 3">
    <name type="scientific">Setaria viridis</name>
    <name type="common">Green bristlegrass</name>
    <name type="synonym">Setaria italica subsp. viridis</name>
    <dbReference type="NCBI Taxonomy" id="4556"/>
    <lineage>
        <taxon>Eukaryota</taxon>
        <taxon>Viridiplantae</taxon>
        <taxon>Streptophyta</taxon>
        <taxon>Embryophyta</taxon>
        <taxon>Tracheophyta</taxon>
        <taxon>Spermatophyta</taxon>
        <taxon>Magnoliopsida</taxon>
        <taxon>Liliopsida</taxon>
        <taxon>Poales</taxon>
        <taxon>Poaceae</taxon>
        <taxon>PACMAD clade</taxon>
        <taxon>Panicoideae</taxon>
        <taxon>Panicodae</taxon>
        <taxon>Paniceae</taxon>
        <taxon>Cenchrinae</taxon>
        <taxon>Setaria</taxon>
    </lineage>
</organism>
<reference evidence="2" key="1">
    <citation type="submission" date="2019-03" db="EMBL/GenBank/DDBJ databases">
        <title>WGS assembly of Setaria viridis.</title>
        <authorList>
            <person name="Huang P."/>
            <person name="Jenkins J."/>
            <person name="Grimwood J."/>
            <person name="Barry K."/>
            <person name="Healey A."/>
            <person name="Mamidi S."/>
            <person name="Sreedasyam A."/>
            <person name="Shu S."/>
            <person name="Feldman M."/>
            <person name="Wu J."/>
            <person name="Yu Y."/>
            <person name="Chen C."/>
            <person name="Johnson J."/>
            <person name="Rokhsar D."/>
            <person name="Baxter I."/>
            <person name="Schmutz J."/>
            <person name="Brutnell T."/>
            <person name="Kellogg E."/>
        </authorList>
    </citation>
    <scope>NUCLEOTIDE SEQUENCE [LARGE SCALE GENOMIC DNA]</scope>
</reference>
<proteinExistence type="predicted"/>
<dbReference type="EMBL" id="CM016560">
    <property type="protein sequence ID" value="TKV96762.1"/>
    <property type="molecule type" value="Genomic_DNA"/>
</dbReference>
<dbReference type="AlphaFoldDB" id="A0A4U6T8Z7"/>
<evidence type="ECO:0000256" key="1">
    <source>
        <dbReference type="SAM" id="SignalP"/>
    </source>
</evidence>
<keyword evidence="3" id="KW-1185">Reference proteome</keyword>
<evidence type="ECO:0000313" key="2">
    <source>
        <dbReference type="EMBL" id="TKV96762.1"/>
    </source>
</evidence>
<keyword evidence="1" id="KW-0732">Signal</keyword>
<evidence type="ECO:0000313" key="3">
    <source>
        <dbReference type="Proteomes" id="UP000298652"/>
    </source>
</evidence>
<gene>
    <name evidence="2" type="ORF">SEVIR_9G450750v2</name>
</gene>
<dbReference type="Proteomes" id="UP000298652">
    <property type="component" value="Chromosome 9"/>
</dbReference>
<dbReference type="Gramene" id="TKV96762">
    <property type="protein sequence ID" value="TKV96762"/>
    <property type="gene ID" value="SEVIR_9G450750v2"/>
</dbReference>
<protein>
    <submittedName>
        <fullName evidence="2">Uncharacterized protein</fullName>
    </submittedName>
</protein>
<accession>A0A4U6T8Z7</accession>
<feature type="chain" id="PRO_5020248272" evidence="1">
    <location>
        <begin position="22"/>
        <end position="41"/>
    </location>
</feature>
<sequence>MPFFLWWFLGRWSRLLRRCQANGKMSCQANGKMSHVSLAPK</sequence>